<evidence type="ECO:0000256" key="1">
    <source>
        <dbReference type="ARBA" id="ARBA00004141"/>
    </source>
</evidence>
<dbReference type="OrthoDB" id="9808602at2"/>
<dbReference type="InterPro" id="IPR017464">
    <property type="entry name" value="Sugar_tfrase_EpsB_2"/>
</dbReference>
<evidence type="ECO:0000256" key="5">
    <source>
        <dbReference type="ARBA" id="ARBA00022989"/>
    </source>
</evidence>
<dbReference type="InterPro" id="IPR003362">
    <property type="entry name" value="Bact_transf"/>
</dbReference>
<keyword evidence="5 7" id="KW-1133">Transmembrane helix</keyword>
<dbReference type="GO" id="GO:0016780">
    <property type="term" value="F:phosphotransferase activity, for other substituted phosphate groups"/>
    <property type="evidence" value="ECO:0007669"/>
    <property type="project" value="TreeGrafter"/>
</dbReference>
<feature type="transmembrane region" description="Helical" evidence="7">
    <location>
        <begin position="78"/>
        <end position="102"/>
    </location>
</feature>
<keyword evidence="3 9" id="KW-0808">Transferase</keyword>
<accession>A0A1M5GHG4</accession>
<dbReference type="Proteomes" id="UP000184076">
    <property type="component" value="Unassembled WGS sequence"/>
</dbReference>
<feature type="transmembrane region" description="Helical" evidence="7">
    <location>
        <begin position="277"/>
        <end position="298"/>
    </location>
</feature>
<dbReference type="AlphaFoldDB" id="A0A1M5GHG4"/>
<dbReference type="RefSeq" id="WP_073041132.1">
    <property type="nucleotide sequence ID" value="NZ_FQVB01000037.1"/>
</dbReference>
<sequence length="464" mass="52693">MLKFFHTYFPIRNLLFFLGEGALIFGSLVAASHVALDLWEPTAGARHSMGLRMLITTVVVQLSLYYHELYEIKARESVFELGTRILQALGMACILLAGLYYLDRKLIIANKIFFLALFLLVFGLLSWRFAYQFICERKLLTERIFLLGNGQLANLIAREINRNLDSGYVVNALVDPLAAADRHPVWNCPIHRDYDTLCEKALGEGIRKIVVALDERRGNFPVGALLKCKMMGISVLDGVAFYEALSGRIPVERANPSWLIFSEGFRRHRLLTAGKRLLDIAFALAGLVLTAPVMVLVACAVKFTSEGPVFFRQERVGQYERPIEIIKFRTMVKDAEKRTGAVWAGENDPRVTPVGRVLRKLRLDELPQFWNVLRGDMSFVGPRPERPVFVARLKEQIPFYGERHVVKPGITGWAQVNYGYGASEEDALRKLEYDLFYIKHMSLFLDLYVVLKTVQIVLFGKGAR</sequence>
<evidence type="ECO:0000256" key="6">
    <source>
        <dbReference type="ARBA" id="ARBA00023136"/>
    </source>
</evidence>
<protein>
    <submittedName>
        <fullName evidence="9">Sugar transferase, PEP-CTERM system associated/exopolysaccharide biosynthesis polyprenyl glycosylphosphotransferase</fullName>
    </submittedName>
</protein>
<comment type="similarity">
    <text evidence="2">Belongs to the bacterial sugar transferase family.</text>
</comment>
<dbReference type="Pfam" id="PF13727">
    <property type="entry name" value="CoA_binding_3"/>
    <property type="match status" value="1"/>
</dbReference>
<dbReference type="PANTHER" id="PTHR30576:SF0">
    <property type="entry name" value="UNDECAPRENYL-PHOSPHATE N-ACETYLGALACTOSAMINYL 1-PHOSPHATE TRANSFERASE-RELATED"/>
    <property type="match status" value="1"/>
</dbReference>
<organism evidence="9 10">
    <name type="scientific">Desulfacinum infernum DSM 9756</name>
    <dbReference type="NCBI Taxonomy" id="1121391"/>
    <lineage>
        <taxon>Bacteria</taxon>
        <taxon>Pseudomonadati</taxon>
        <taxon>Thermodesulfobacteriota</taxon>
        <taxon>Syntrophobacteria</taxon>
        <taxon>Syntrophobacterales</taxon>
        <taxon>Syntrophobacteraceae</taxon>
        <taxon>Desulfacinum</taxon>
    </lineage>
</organism>
<dbReference type="GO" id="GO:0016020">
    <property type="term" value="C:membrane"/>
    <property type="evidence" value="ECO:0007669"/>
    <property type="project" value="UniProtKB-SubCell"/>
</dbReference>
<evidence type="ECO:0000256" key="7">
    <source>
        <dbReference type="SAM" id="Phobius"/>
    </source>
</evidence>
<gene>
    <name evidence="9" type="ORF">SAMN02745206_03139</name>
</gene>
<comment type="subcellular location">
    <subcellularLocation>
        <location evidence="1">Membrane</location>
        <topology evidence="1">Multi-pass membrane protein</topology>
    </subcellularLocation>
</comment>
<proteinExistence type="inferred from homology"/>
<dbReference type="EMBL" id="FQVB01000037">
    <property type="protein sequence ID" value="SHG03128.1"/>
    <property type="molecule type" value="Genomic_DNA"/>
</dbReference>
<keyword evidence="10" id="KW-1185">Reference proteome</keyword>
<evidence type="ECO:0000259" key="8">
    <source>
        <dbReference type="Pfam" id="PF02397"/>
    </source>
</evidence>
<dbReference type="NCBIfam" id="TIGR03013">
    <property type="entry name" value="EpsB_2"/>
    <property type="match status" value="1"/>
</dbReference>
<feature type="transmembrane region" description="Helical" evidence="7">
    <location>
        <begin position="108"/>
        <end position="130"/>
    </location>
</feature>
<evidence type="ECO:0000256" key="2">
    <source>
        <dbReference type="ARBA" id="ARBA00006464"/>
    </source>
</evidence>
<dbReference type="NCBIfam" id="TIGR03025">
    <property type="entry name" value="EPS_sugtrans"/>
    <property type="match status" value="1"/>
</dbReference>
<evidence type="ECO:0000256" key="3">
    <source>
        <dbReference type="ARBA" id="ARBA00022679"/>
    </source>
</evidence>
<dbReference type="PANTHER" id="PTHR30576">
    <property type="entry name" value="COLANIC BIOSYNTHESIS UDP-GLUCOSE LIPID CARRIER TRANSFERASE"/>
    <property type="match status" value="1"/>
</dbReference>
<keyword evidence="6 7" id="KW-0472">Membrane</keyword>
<feature type="transmembrane region" description="Helical" evidence="7">
    <location>
        <begin position="47"/>
        <end position="66"/>
    </location>
</feature>
<name>A0A1M5GHG4_9BACT</name>
<dbReference type="Pfam" id="PF02397">
    <property type="entry name" value="Bac_transf"/>
    <property type="match status" value="1"/>
</dbReference>
<dbReference type="InterPro" id="IPR017475">
    <property type="entry name" value="EPS_sugar_tfrase"/>
</dbReference>
<dbReference type="STRING" id="1121391.SAMN02745206_03139"/>
<evidence type="ECO:0000256" key="4">
    <source>
        <dbReference type="ARBA" id="ARBA00022692"/>
    </source>
</evidence>
<evidence type="ECO:0000313" key="10">
    <source>
        <dbReference type="Proteomes" id="UP000184076"/>
    </source>
</evidence>
<feature type="domain" description="Bacterial sugar transferase" evidence="8">
    <location>
        <begin position="275"/>
        <end position="458"/>
    </location>
</feature>
<keyword evidence="4 7" id="KW-0812">Transmembrane</keyword>
<evidence type="ECO:0000313" key="9">
    <source>
        <dbReference type="EMBL" id="SHG03128.1"/>
    </source>
</evidence>
<reference evidence="10" key="1">
    <citation type="submission" date="2016-11" db="EMBL/GenBank/DDBJ databases">
        <authorList>
            <person name="Varghese N."/>
            <person name="Submissions S."/>
        </authorList>
    </citation>
    <scope>NUCLEOTIDE SEQUENCE [LARGE SCALE GENOMIC DNA]</scope>
    <source>
        <strain evidence="10">DSM 9756</strain>
    </source>
</reference>